<dbReference type="PANTHER" id="PTHR42788">
    <property type="entry name" value="TAURINE IMPORT ATP-BINDING PROTEIN-RELATED"/>
    <property type="match status" value="1"/>
</dbReference>
<dbReference type="EMBL" id="JAACYS010000044">
    <property type="protein sequence ID" value="NCU18044.1"/>
    <property type="molecule type" value="Genomic_DNA"/>
</dbReference>
<evidence type="ECO:0000313" key="6">
    <source>
        <dbReference type="Proteomes" id="UP000743899"/>
    </source>
</evidence>
<reference evidence="5 6" key="1">
    <citation type="submission" date="2020-01" db="EMBL/GenBank/DDBJ databases">
        <title>A novel Bacillus sp. from Pasinler.</title>
        <authorList>
            <person name="Adiguzel A."/>
            <person name="Ay H."/>
            <person name="Baltaci M.O."/>
        </authorList>
    </citation>
    <scope>NUCLEOTIDE SEQUENCE [LARGE SCALE GENOMIC DNA]</scope>
    <source>
        <strain evidence="5 6">P1</strain>
    </source>
</reference>
<evidence type="ECO:0000256" key="1">
    <source>
        <dbReference type="ARBA" id="ARBA00022448"/>
    </source>
</evidence>
<protein>
    <submittedName>
        <fullName evidence="5">ABC transporter ATP-binding protein</fullName>
    </submittedName>
</protein>
<proteinExistence type="predicted"/>
<keyword evidence="3 5" id="KW-0067">ATP-binding</keyword>
<dbReference type="PANTHER" id="PTHR42788:SF2">
    <property type="entry name" value="ABC TRANSPORTER ATP-BINDING PROTEIN"/>
    <property type="match status" value="1"/>
</dbReference>
<dbReference type="PROSITE" id="PS50893">
    <property type="entry name" value="ABC_TRANSPORTER_2"/>
    <property type="match status" value="1"/>
</dbReference>
<evidence type="ECO:0000256" key="2">
    <source>
        <dbReference type="ARBA" id="ARBA00022741"/>
    </source>
</evidence>
<feature type="domain" description="ABC transporter" evidence="4">
    <location>
        <begin position="4"/>
        <end position="228"/>
    </location>
</feature>
<evidence type="ECO:0000259" key="4">
    <source>
        <dbReference type="PROSITE" id="PS50893"/>
    </source>
</evidence>
<evidence type="ECO:0000313" key="5">
    <source>
        <dbReference type="EMBL" id="NCU18044.1"/>
    </source>
</evidence>
<dbReference type="RefSeq" id="WP_161920875.1">
    <property type="nucleotide sequence ID" value="NZ_JAACYS010000044.1"/>
</dbReference>
<comment type="caution">
    <text evidence="5">The sequence shown here is derived from an EMBL/GenBank/DDBJ whole genome shotgun (WGS) entry which is preliminary data.</text>
</comment>
<dbReference type="InterPro" id="IPR027417">
    <property type="entry name" value="P-loop_NTPase"/>
</dbReference>
<dbReference type="InterPro" id="IPR017871">
    <property type="entry name" value="ABC_transporter-like_CS"/>
</dbReference>
<dbReference type="SMART" id="SM00382">
    <property type="entry name" value="AAA"/>
    <property type="match status" value="1"/>
</dbReference>
<dbReference type="CDD" id="cd03293">
    <property type="entry name" value="ABC_NrtD_SsuB_transporters"/>
    <property type="match status" value="1"/>
</dbReference>
<gene>
    <name evidence="5" type="ORF">GW534_09980</name>
</gene>
<dbReference type="InterPro" id="IPR003439">
    <property type="entry name" value="ABC_transporter-like_ATP-bd"/>
</dbReference>
<dbReference type="Gene3D" id="3.40.50.300">
    <property type="entry name" value="P-loop containing nucleotide triphosphate hydrolases"/>
    <property type="match status" value="1"/>
</dbReference>
<keyword evidence="2" id="KW-0547">Nucleotide-binding</keyword>
<dbReference type="GO" id="GO:0005524">
    <property type="term" value="F:ATP binding"/>
    <property type="evidence" value="ECO:0007669"/>
    <property type="project" value="UniProtKB-KW"/>
</dbReference>
<dbReference type="InterPro" id="IPR003593">
    <property type="entry name" value="AAA+_ATPase"/>
</dbReference>
<dbReference type="PROSITE" id="PS00211">
    <property type="entry name" value="ABC_TRANSPORTER_1"/>
    <property type="match status" value="1"/>
</dbReference>
<organism evidence="5 6">
    <name type="scientific">Pallidibacillus pasinlerensis</name>
    <dbReference type="NCBI Taxonomy" id="2703818"/>
    <lineage>
        <taxon>Bacteria</taxon>
        <taxon>Bacillati</taxon>
        <taxon>Bacillota</taxon>
        <taxon>Bacilli</taxon>
        <taxon>Bacillales</taxon>
        <taxon>Bacillaceae</taxon>
        <taxon>Pallidibacillus</taxon>
    </lineage>
</organism>
<dbReference type="Pfam" id="PF00005">
    <property type="entry name" value="ABC_tran"/>
    <property type="match status" value="1"/>
</dbReference>
<keyword evidence="1" id="KW-0813">Transport</keyword>
<sequence>MSKLEINHLSISFGSQKILDDITFTAEEGEFISILGPSGSGKSTLFNLIGGILIPDEGSILLDGKEITGKRGSISYMPQSHALMPWRTILDNVLLGQEIAGKRDEKKALEMLGKAGLKGYEKHYPHELSGGMKQRVSFIRSLLSPQSLICLDEPFSALDEFTRFEMQNWLLSVWQQYKRTILFITHNIDEALYLSDRILVLSNKPASVQKEFIVPFKRPRTEEMLYSAEFLKWKQDIYREIKQYSL</sequence>
<dbReference type="InterPro" id="IPR050166">
    <property type="entry name" value="ABC_transporter_ATP-bind"/>
</dbReference>
<keyword evidence="6" id="KW-1185">Reference proteome</keyword>
<name>A0ABX0A7M2_9BACI</name>
<evidence type="ECO:0000256" key="3">
    <source>
        <dbReference type="ARBA" id="ARBA00022840"/>
    </source>
</evidence>
<dbReference type="Proteomes" id="UP000743899">
    <property type="component" value="Unassembled WGS sequence"/>
</dbReference>
<dbReference type="SUPFAM" id="SSF52540">
    <property type="entry name" value="P-loop containing nucleoside triphosphate hydrolases"/>
    <property type="match status" value="1"/>
</dbReference>
<accession>A0ABX0A7M2</accession>